<dbReference type="PANTHER" id="PTHR43872">
    <property type="entry name" value="MONOOXYGENASE, PUTATIVE (AFU_ORTHOLOGUE AFUA_8G02570)-RELATED"/>
    <property type="match status" value="1"/>
</dbReference>
<keyword evidence="5" id="KW-0560">Oxidoreductase</keyword>
<accession>A0A7I7RJ68</accession>
<evidence type="ECO:0000313" key="7">
    <source>
        <dbReference type="EMBL" id="BBY43985.1"/>
    </source>
</evidence>
<comment type="similarity">
    <text evidence="2">Belongs to the FAD-binding monooxygenase family.</text>
</comment>
<organism evidence="7 8">
    <name type="scientific">Mycolicibacterium celeriflavum</name>
    <name type="common">Mycobacterium celeriflavum</name>
    <dbReference type="NCBI Taxonomy" id="1249101"/>
    <lineage>
        <taxon>Bacteria</taxon>
        <taxon>Bacillati</taxon>
        <taxon>Actinomycetota</taxon>
        <taxon>Actinomycetes</taxon>
        <taxon>Mycobacteriales</taxon>
        <taxon>Mycobacteriaceae</taxon>
        <taxon>Mycolicibacterium</taxon>
    </lineage>
</organism>
<dbReference type="GO" id="GO:0050660">
    <property type="term" value="F:flavin adenine dinucleotide binding"/>
    <property type="evidence" value="ECO:0007669"/>
    <property type="project" value="InterPro"/>
</dbReference>
<dbReference type="KEGG" id="mcee:MCEL_22800"/>
<dbReference type="InterPro" id="IPR036188">
    <property type="entry name" value="FAD/NAD-bd_sf"/>
</dbReference>
<keyword evidence="4" id="KW-0274">FAD</keyword>
<dbReference type="Pfam" id="PF00743">
    <property type="entry name" value="FMO-like"/>
    <property type="match status" value="1"/>
</dbReference>
<dbReference type="FunFam" id="3.50.50.60:FF:000384">
    <property type="entry name" value="FAD-containing monooxygenase MymA"/>
    <property type="match status" value="1"/>
</dbReference>
<dbReference type="GO" id="GO:0004499">
    <property type="term" value="F:N,N-dimethylaniline monooxygenase activity"/>
    <property type="evidence" value="ECO:0007669"/>
    <property type="project" value="InterPro"/>
</dbReference>
<dbReference type="AlphaFoldDB" id="A0A7I7RJ68"/>
<gene>
    <name evidence="7" type="primary">mymA</name>
    <name evidence="7" type="ORF">MCEL_22800</name>
</gene>
<dbReference type="SUPFAM" id="SSF51905">
    <property type="entry name" value="FAD/NAD(P)-binding domain"/>
    <property type="match status" value="2"/>
</dbReference>
<protein>
    <submittedName>
        <fullName evidence="7">Putative FAD-containing monooxygenase MymA</fullName>
    </submittedName>
</protein>
<evidence type="ECO:0000256" key="5">
    <source>
        <dbReference type="ARBA" id="ARBA00023002"/>
    </source>
</evidence>
<reference evidence="7 8" key="1">
    <citation type="journal article" date="2019" name="Emerg. Microbes Infect.">
        <title>Comprehensive subspecies identification of 175 nontuberculous mycobacteria species based on 7547 genomic profiles.</title>
        <authorList>
            <person name="Matsumoto Y."/>
            <person name="Kinjo T."/>
            <person name="Motooka D."/>
            <person name="Nabeya D."/>
            <person name="Jung N."/>
            <person name="Uechi K."/>
            <person name="Horii T."/>
            <person name="Iida T."/>
            <person name="Fujita J."/>
            <person name="Nakamura S."/>
        </authorList>
    </citation>
    <scope>NUCLEOTIDE SEQUENCE [LARGE SCALE GENOMIC DNA]</scope>
    <source>
        <strain evidence="7 8">JCM 18439</strain>
    </source>
</reference>
<dbReference type="InterPro" id="IPR051820">
    <property type="entry name" value="FAD-binding_MO"/>
</dbReference>
<evidence type="ECO:0000256" key="4">
    <source>
        <dbReference type="ARBA" id="ARBA00022827"/>
    </source>
</evidence>
<dbReference type="Gene3D" id="3.50.50.60">
    <property type="entry name" value="FAD/NAD(P)-binding domain"/>
    <property type="match status" value="2"/>
</dbReference>
<dbReference type="InterPro" id="IPR020946">
    <property type="entry name" value="Flavin_mOase-like"/>
</dbReference>
<evidence type="ECO:0000256" key="6">
    <source>
        <dbReference type="ARBA" id="ARBA00023033"/>
    </source>
</evidence>
<keyword evidence="3" id="KW-0285">Flavoprotein</keyword>
<keyword evidence="8" id="KW-1185">Reference proteome</keyword>
<comment type="cofactor">
    <cofactor evidence="1">
        <name>FAD</name>
        <dbReference type="ChEBI" id="CHEBI:57692"/>
    </cofactor>
</comment>
<evidence type="ECO:0000256" key="3">
    <source>
        <dbReference type="ARBA" id="ARBA00022630"/>
    </source>
</evidence>
<evidence type="ECO:0000256" key="1">
    <source>
        <dbReference type="ARBA" id="ARBA00001974"/>
    </source>
</evidence>
<dbReference type="Proteomes" id="UP000466431">
    <property type="component" value="Chromosome"/>
</dbReference>
<evidence type="ECO:0000313" key="8">
    <source>
        <dbReference type="Proteomes" id="UP000466431"/>
    </source>
</evidence>
<sequence length="482" mass="53973">MSGIGTACQLSTALPSKTFTLLERRERLGGTWDLFRYPGIRSDADMTTLGYGFRLWRDPRVLADGAAIRRYLAETAVEYGVDKNIRYGLRAVSADWSSTDVTWTITAVDEATGQLCTYTCDFLINCAGYYDYDTGYSPEFPGIEGYTGQTVHPQHWPEDLDYKGKKVVVVGSGATAVTLVPAMAADAEHVTMLQRSPSYVFSLPGYDKISEALSRVLPSKWVWAMARRRNVLLQRKMFLAFRRWPHQSRRFMLWFMRRQLGPTFDMSHFTPTYMPWDERMCMASDGDLFDALKSGDASVVTDKIERFTETGILLNSGHELEADIVVTATGLNLKMLGGMRLTIDGSIVLLGEKMAYKGILVQDIPNFAVVFGYTSAAYTLKSDLAGAYLCRLLSHMMERRYTAVLPHDSEGCVTSAGVFDTLKSGYIRRGGNQMPRQGSKLPWKTLMHYERDRHLLLKESVADGVLLFTEAPLRLAESSGVS</sequence>
<dbReference type="EMBL" id="AP022591">
    <property type="protein sequence ID" value="BBY43985.1"/>
    <property type="molecule type" value="Genomic_DNA"/>
</dbReference>
<keyword evidence="6 7" id="KW-0503">Monooxygenase</keyword>
<name>A0A7I7RJ68_MYCCF</name>
<evidence type="ECO:0000256" key="2">
    <source>
        <dbReference type="ARBA" id="ARBA00010139"/>
    </source>
</evidence>
<dbReference type="PANTHER" id="PTHR43872:SF1">
    <property type="entry name" value="MONOOXYGENASE, PUTATIVE (AFU_ORTHOLOGUE AFUA_8G02570)-RELATED"/>
    <property type="match status" value="1"/>
</dbReference>
<proteinExistence type="inferred from homology"/>
<dbReference type="GO" id="GO:0050661">
    <property type="term" value="F:NADP binding"/>
    <property type="evidence" value="ECO:0007669"/>
    <property type="project" value="InterPro"/>
</dbReference>